<organism evidence="2 3">
    <name type="scientific">Acinetobacter tandoii DSM 14970 = CIP 107469</name>
    <dbReference type="NCBI Taxonomy" id="1120927"/>
    <lineage>
        <taxon>Bacteria</taxon>
        <taxon>Pseudomonadati</taxon>
        <taxon>Pseudomonadota</taxon>
        <taxon>Gammaproteobacteria</taxon>
        <taxon>Moraxellales</taxon>
        <taxon>Moraxellaceae</taxon>
        <taxon>Acinetobacter</taxon>
    </lineage>
</organism>
<gene>
    <name evidence="2" type="ORF">I593_03184</name>
</gene>
<accession>R9AY96</accession>
<dbReference type="Proteomes" id="UP000016201">
    <property type="component" value="Unassembled WGS sequence"/>
</dbReference>
<feature type="domain" description="Spore protein YkvP/CgeB glycosyl transferase-like" evidence="1">
    <location>
        <begin position="174"/>
        <end position="308"/>
    </location>
</feature>
<protein>
    <recommendedName>
        <fullName evidence="1">Spore protein YkvP/CgeB glycosyl transferase-like domain-containing protein</fullName>
    </recommendedName>
</protein>
<dbReference type="AlphaFoldDB" id="R9AY96"/>
<name>R9AY96_9GAMM</name>
<sequence>MMSEYKILVIGKRGGILQWYENLLAIQKPDSPFQIQGFALNHNNSTERFLKKVLPNKDRYTANLLKKKIQQFQPDLILIADLFYFNEFLLKVFSEYSGKIAHWIGDFFDHRLLRSKDIIDLYCFTDSSFLDDAAKLGLTQTTYLPLAYNPDIFFHSTTEKNDRLLFVGAWSPDRQHLLEQIPLPMTIYGKGWDKLNKADSTIHPQNISLLEVADLYRQHRYVLNVINKTNIRQGMNMRCFEAPACGCILVSEYVKDLEFVFDVQNEIICFTEPSELQNKLNNSVINPLDAMNKVQQSHTYQNRLDAIIELLS</sequence>
<dbReference type="InterPro" id="IPR055259">
    <property type="entry name" value="YkvP/CgeB_Glyco_trans-like"/>
</dbReference>
<evidence type="ECO:0000313" key="3">
    <source>
        <dbReference type="Proteomes" id="UP000016201"/>
    </source>
</evidence>
<proteinExistence type="predicted"/>
<evidence type="ECO:0000259" key="1">
    <source>
        <dbReference type="Pfam" id="PF13524"/>
    </source>
</evidence>
<dbReference type="PATRIC" id="fig|1120927.3.peg.3095"/>
<reference evidence="2 3" key="1">
    <citation type="submission" date="2013-03" db="EMBL/GenBank/DDBJ databases">
        <title>The Genome Sequence of Acinetobacter tandoii CIP 107469.</title>
        <authorList>
            <consortium name="The Broad Institute Genome Sequencing Platform"/>
            <consortium name="The Broad Institute Genome Sequencing Center for Infectious Disease"/>
            <person name="Cerqueira G."/>
            <person name="Feldgarden M."/>
            <person name="Courvalin P."/>
            <person name="Perichon B."/>
            <person name="Grillot-Courvalin C."/>
            <person name="Clermont D."/>
            <person name="Rocha E."/>
            <person name="Yoon E.-J."/>
            <person name="Nemec A."/>
            <person name="Walker B."/>
            <person name="Young S.K."/>
            <person name="Zeng Q."/>
            <person name="Gargeya S."/>
            <person name="Fitzgerald M."/>
            <person name="Haas B."/>
            <person name="Abouelleil A."/>
            <person name="Alvarado L."/>
            <person name="Arachchi H.M."/>
            <person name="Berlin A.M."/>
            <person name="Chapman S.B."/>
            <person name="Dewar J."/>
            <person name="Goldberg J."/>
            <person name="Griggs A."/>
            <person name="Gujja S."/>
            <person name="Hansen M."/>
            <person name="Howarth C."/>
            <person name="Imamovic A."/>
            <person name="Larimer J."/>
            <person name="McCowan C."/>
            <person name="Murphy C."/>
            <person name="Neiman D."/>
            <person name="Pearson M."/>
            <person name="Priest M."/>
            <person name="Roberts A."/>
            <person name="Saif S."/>
            <person name="Shea T."/>
            <person name="Sisk P."/>
            <person name="Sykes S."/>
            <person name="Wortman J."/>
            <person name="Nusbaum C."/>
            <person name="Birren B."/>
        </authorList>
    </citation>
    <scope>NUCLEOTIDE SEQUENCE [LARGE SCALE GENOMIC DNA]</scope>
    <source>
        <strain evidence="2 3">CIP 107469</strain>
    </source>
</reference>
<comment type="caution">
    <text evidence="2">The sequence shown here is derived from an EMBL/GenBank/DDBJ whole genome shotgun (WGS) entry which is preliminary data.</text>
</comment>
<keyword evidence="3" id="KW-1185">Reference proteome</keyword>
<dbReference type="EMBL" id="AQFM01000042">
    <property type="protein sequence ID" value="EOR05096.1"/>
    <property type="molecule type" value="Genomic_DNA"/>
</dbReference>
<evidence type="ECO:0000313" key="2">
    <source>
        <dbReference type="EMBL" id="EOR05096.1"/>
    </source>
</evidence>
<dbReference type="Pfam" id="PF13524">
    <property type="entry name" value="Glyco_trans_1_2"/>
    <property type="match status" value="1"/>
</dbReference>
<dbReference type="eggNOG" id="COG4641">
    <property type="taxonomic scope" value="Bacteria"/>
</dbReference>
<dbReference type="SUPFAM" id="SSF53756">
    <property type="entry name" value="UDP-Glycosyltransferase/glycogen phosphorylase"/>
    <property type="match status" value="1"/>
</dbReference>